<evidence type="ECO:0000256" key="1">
    <source>
        <dbReference type="SAM" id="SignalP"/>
    </source>
</evidence>
<evidence type="ECO:0000313" key="2">
    <source>
        <dbReference type="EMBL" id="MCS7477225.1"/>
    </source>
</evidence>
<protein>
    <recommendedName>
        <fullName evidence="4">HAF family extracellular repeat protein</fullName>
    </recommendedName>
</protein>
<dbReference type="PROSITE" id="PS51257">
    <property type="entry name" value="PROKAR_LIPOPROTEIN"/>
    <property type="match status" value="1"/>
</dbReference>
<evidence type="ECO:0008006" key="4">
    <source>
        <dbReference type="Google" id="ProtNLM"/>
    </source>
</evidence>
<sequence>MRFRYPVVVALALATIVSPTASAAACTWTPTVLPLPSGLTQGTVYAADSQSGYAGTAQVSSGTVHAVRWVGGQAVDYGTVPGYSHAFVAGVNKSGVIVGHTSATTGNRQRAFRSVGTTLQVLPEPAGAQHTWANGVNDAGDIVGEMGVNVTSGSTTNLVRTAVLWPASAPGTVVKLTGGLPTGGQTLGEAVDQDGSVLVEYYPGAATLDATALYVWKAGAARKLPVPAFTEKVVGRAISNGRVAGGIGNGDLVAAVWEADGTLVRPADSDLVVSINKTGQTTGWKIGTGLSQTWSVWQGTAKVGTISGQRALNVSADNGTVAGYSWNSTTFTQPTYWRCS</sequence>
<dbReference type="AlphaFoldDB" id="A0A9X3AFI2"/>
<gene>
    <name evidence="2" type="ORF">NZH93_10200</name>
</gene>
<keyword evidence="3" id="KW-1185">Reference proteome</keyword>
<feature type="signal peptide" evidence="1">
    <location>
        <begin position="1"/>
        <end position="23"/>
    </location>
</feature>
<feature type="chain" id="PRO_5040769839" description="HAF family extracellular repeat protein" evidence="1">
    <location>
        <begin position="24"/>
        <end position="340"/>
    </location>
</feature>
<dbReference type="Proteomes" id="UP001141259">
    <property type="component" value="Unassembled WGS sequence"/>
</dbReference>
<dbReference type="RefSeq" id="WP_259622737.1">
    <property type="nucleotide sequence ID" value="NZ_JANYMP010000004.1"/>
</dbReference>
<dbReference type="EMBL" id="JANYMP010000004">
    <property type="protein sequence ID" value="MCS7477225.1"/>
    <property type="molecule type" value="Genomic_DNA"/>
</dbReference>
<accession>A0A9X3AFI2</accession>
<name>A0A9X3AFI2_9PSEU</name>
<keyword evidence="1" id="KW-0732">Signal</keyword>
<comment type="caution">
    <text evidence="2">The sequence shown here is derived from an EMBL/GenBank/DDBJ whole genome shotgun (WGS) entry which is preliminary data.</text>
</comment>
<evidence type="ECO:0000313" key="3">
    <source>
        <dbReference type="Proteomes" id="UP001141259"/>
    </source>
</evidence>
<reference evidence="2" key="1">
    <citation type="submission" date="2022-08" db="EMBL/GenBank/DDBJ databases">
        <authorList>
            <person name="Tistechok S."/>
            <person name="Samborskyy M."/>
            <person name="Roman I."/>
        </authorList>
    </citation>
    <scope>NUCLEOTIDE SEQUENCE</scope>
    <source>
        <strain evidence="2">DSM 103496</strain>
    </source>
</reference>
<proteinExistence type="predicted"/>
<organism evidence="2 3">
    <name type="scientific">Umezawaea endophytica</name>
    <dbReference type="NCBI Taxonomy" id="1654476"/>
    <lineage>
        <taxon>Bacteria</taxon>
        <taxon>Bacillati</taxon>
        <taxon>Actinomycetota</taxon>
        <taxon>Actinomycetes</taxon>
        <taxon>Pseudonocardiales</taxon>
        <taxon>Pseudonocardiaceae</taxon>
        <taxon>Umezawaea</taxon>
    </lineage>
</organism>